<dbReference type="Proteomes" id="UP000217210">
    <property type="component" value="Chromosome"/>
</dbReference>
<keyword evidence="1 3" id="KW-0315">Glutamine amidotransferase</keyword>
<evidence type="ECO:0000313" key="4">
    <source>
        <dbReference type="Proteomes" id="UP000217210"/>
    </source>
</evidence>
<organism evidence="3 4">
    <name type="scientific">Candidatus Nanopelagicus abundans</name>
    <dbReference type="NCBI Taxonomy" id="1884916"/>
    <lineage>
        <taxon>Bacteria</taxon>
        <taxon>Bacillati</taxon>
        <taxon>Actinomycetota</taxon>
        <taxon>Actinomycetes</taxon>
        <taxon>Candidatus Nanopelagicales</taxon>
        <taxon>Candidatus Nanopelagicaceae</taxon>
        <taxon>Candidatus Nanopelagicus</taxon>
    </lineage>
</organism>
<evidence type="ECO:0000259" key="2">
    <source>
        <dbReference type="PROSITE" id="PS51278"/>
    </source>
</evidence>
<name>A0A249L429_9ACTN</name>
<reference evidence="3 4" key="1">
    <citation type="submission" date="2016-07" db="EMBL/GenBank/DDBJ databases">
        <title>High microdiversification within the ubiquitous acI lineage of Actinobacteria.</title>
        <authorList>
            <person name="Neuenschwander S.M."/>
            <person name="Salcher M."/>
            <person name="Ghai R."/>
            <person name="Pernthaler J."/>
        </authorList>
    </citation>
    <scope>NUCLEOTIDE SEQUENCE [LARGE SCALE GENOMIC DNA]</scope>
    <source>
        <strain evidence="3">MMS-IIB-91</strain>
    </source>
</reference>
<dbReference type="InterPro" id="IPR017932">
    <property type="entry name" value="GATase_2_dom"/>
</dbReference>
<keyword evidence="4" id="KW-1185">Reference proteome</keyword>
<protein>
    <submittedName>
        <fullName evidence="3">Class II glutamine amidotransferase</fullName>
    </submittedName>
</protein>
<evidence type="ECO:0000313" key="3">
    <source>
        <dbReference type="EMBL" id="ASY23699.1"/>
    </source>
</evidence>
<evidence type="ECO:0000256" key="1">
    <source>
        <dbReference type="ARBA" id="ARBA00022962"/>
    </source>
</evidence>
<dbReference type="OrthoDB" id="9804310at2"/>
<dbReference type="InterPro" id="IPR029055">
    <property type="entry name" value="Ntn_hydrolases_N"/>
</dbReference>
<dbReference type="CDD" id="cd01908">
    <property type="entry name" value="YafJ"/>
    <property type="match status" value="1"/>
</dbReference>
<dbReference type="Gene3D" id="3.60.20.10">
    <property type="entry name" value="Glutamine Phosphoribosylpyrophosphate, subunit 1, domain 1"/>
    <property type="match status" value="1"/>
</dbReference>
<dbReference type="PROSITE" id="PS51278">
    <property type="entry name" value="GATASE_TYPE_2"/>
    <property type="match status" value="1"/>
</dbReference>
<dbReference type="PANTHER" id="PTHR42824">
    <property type="entry name" value="GLUTAMINE AMIDOTRANSFERASE"/>
    <property type="match status" value="1"/>
</dbReference>
<dbReference type="InterPro" id="IPR026869">
    <property type="entry name" value="EgtC-like"/>
</dbReference>
<dbReference type="SUPFAM" id="SSF56235">
    <property type="entry name" value="N-terminal nucleophile aminohydrolases (Ntn hydrolases)"/>
    <property type="match status" value="1"/>
</dbReference>
<feature type="domain" description="Glutamine amidotransferase type-2" evidence="2">
    <location>
        <begin position="2"/>
        <end position="251"/>
    </location>
</feature>
<keyword evidence="3" id="KW-0808">Transferase</keyword>
<sequence length="251" mass="28143">MCRLLGYTAPTATTFTDVVGANFDEFINLSTDHCDGWGIATTQNKKASLYKEPVAANKSAHLKEELATHKSNAALLHLRWATEGMAVNENNTHPFTYEDITFIHNGSISPFNCLDPLIDKKYLELAKGNTDSERYFLYLLTQIEKHGFIEGVKAGLTYIKANCAFSSINMMIINETTFMAACIYNQDKIPQKFKDDTDYYHLKYTKRDGQVVVASSGWNQDGWDEIPNGNVLVVGRVAGKEKLEVLNNLLI</sequence>
<proteinExistence type="predicted"/>
<dbReference type="Pfam" id="PF13230">
    <property type="entry name" value="GATase_4"/>
    <property type="match status" value="1"/>
</dbReference>
<dbReference type="PANTHER" id="PTHR42824:SF1">
    <property type="entry name" value="GLUTAMINE AMIDOTRANSFERASE YAFJ-RELATED"/>
    <property type="match status" value="1"/>
</dbReference>
<accession>A0A249L429</accession>
<dbReference type="EMBL" id="CP016779">
    <property type="protein sequence ID" value="ASY23699.1"/>
    <property type="molecule type" value="Genomic_DNA"/>
</dbReference>
<dbReference type="AlphaFoldDB" id="A0A249L429"/>
<gene>
    <name evidence="3" type="ORF">B1sIIB91_02025</name>
</gene>
<dbReference type="RefSeq" id="WP_095687975.1">
    <property type="nucleotide sequence ID" value="NZ_CP016779.1"/>
</dbReference>
<dbReference type="GO" id="GO:0016740">
    <property type="term" value="F:transferase activity"/>
    <property type="evidence" value="ECO:0007669"/>
    <property type="project" value="UniProtKB-KW"/>
</dbReference>
<dbReference type="KEGG" id="nab:B1sIIB91_02025"/>